<dbReference type="GO" id="GO:0016301">
    <property type="term" value="F:kinase activity"/>
    <property type="evidence" value="ECO:0007669"/>
    <property type="project" value="UniProtKB-KW"/>
</dbReference>
<dbReference type="InterPro" id="IPR003594">
    <property type="entry name" value="HATPase_dom"/>
</dbReference>
<dbReference type="InterPro" id="IPR004358">
    <property type="entry name" value="Sig_transdc_His_kin-like_C"/>
</dbReference>
<dbReference type="InterPro" id="IPR014710">
    <property type="entry name" value="RmlC-like_jellyroll"/>
</dbReference>
<dbReference type="RefSeq" id="WP_263333906.1">
    <property type="nucleotide sequence ID" value="NZ_JAGSYH010000002.1"/>
</dbReference>
<dbReference type="Gene3D" id="3.30.565.10">
    <property type="entry name" value="Histidine kinase-like ATPase, C-terminal domain"/>
    <property type="match status" value="1"/>
</dbReference>
<comment type="caution">
    <text evidence="6">The sequence shown here is derived from an EMBL/GenBank/DDBJ whole genome shotgun (WGS) entry which is preliminary data.</text>
</comment>
<dbReference type="Proteomes" id="UP001596091">
    <property type="component" value="Unassembled WGS sequence"/>
</dbReference>
<dbReference type="InterPro" id="IPR018490">
    <property type="entry name" value="cNMP-bd_dom_sf"/>
</dbReference>
<evidence type="ECO:0000313" key="6">
    <source>
        <dbReference type="EMBL" id="MFC5861336.1"/>
    </source>
</evidence>
<dbReference type="Gene3D" id="2.60.120.10">
    <property type="entry name" value="Jelly Rolls"/>
    <property type="match status" value="1"/>
</dbReference>
<dbReference type="SUPFAM" id="SSF51206">
    <property type="entry name" value="cAMP-binding domain-like"/>
    <property type="match status" value="1"/>
</dbReference>
<dbReference type="CDD" id="cd00075">
    <property type="entry name" value="HATPase"/>
    <property type="match status" value="1"/>
</dbReference>
<evidence type="ECO:0000256" key="2">
    <source>
        <dbReference type="ARBA" id="ARBA00012438"/>
    </source>
</evidence>
<evidence type="ECO:0000256" key="1">
    <source>
        <dbReference type="ARBA" id="ARBA00000085"/>
    </source>
</evidence>
<dbReference type="InterPro" id="IPR003661">
    <property type="entry name" value="HisK_dim/P_dom"/>
</dbReference>
<keyword evidence="7" id="KW-1185">Reference proteome</keyword>
<proteinExistence type="predicted"/>
<dbReference type="Gene3D" id="1.10.287.130">
    <property type="match status" value="1"/>
</dbReference>
<feature type="domain" description="Histidine kinase" evidence="5">
    <location>
        <begin position="256"/>
        <end position="465"/>
    </location>
</feature>
<name>A0ABW1EAN1_9BACT</name>
<dbReference type="PRINTS" id="PR00344">
    <property type="entry name" value="BCTRLSENSOR"/>
</dbReference>
<accession>A0ABW1EAN1</accession>
<dbReference type="Pfam" id="PF00027">
    <property type="entry name" value="cNMP_binding"/>
    <property type="match status" value="1"/>
</dbReference>
<keyword evidence="3" id="KW-0597">Phosphoprotein</keyword>
<sequence length="469" mass="50873">MTTAEIVERLIAHKLLGSVSPSELMWLATHGTLRWLDAGEQISVKGMEVRSLNIILSGHVGLFIDRGSGPVKVIEWRAGEVSGMLPYSRLTVAPGNSIAMEPTELLAIERDKLREMTQECYEVTSILVHTMLDRTRLFTSSELHDEKLLSLGKLSAGLAHELNNPAAAIERCAALLQFRISDAEDAARVLARVALSENQVAAIDRLRIACVSSKEALERGPIEQMTREEEMGDWLMANGLDTQYADMLADTDVPAQALHELASQVSGEALGAAVRCAAVGCSIRKLTSMIQEASARISNMVTAVKGFTHMDQANTAETVDLGMHLNNTIAVLHAKAAQKSVEVTLEIEPDLSPVYGFAAELNQVWGNLIDNALDAARPGGKVNVVVVAQRENRRVVVSVFDDGPGVPVDIRDRIFDPFFTTKPMGQGTGLGLDIVRRLLRHNDGGVDLIMHPGQTEFRVNLPVAGSRPA</sequence>
<dbReference type="PANTHER" id="PTHR43065:SF48">
    <property type="entry name" value="HISTIDINE KINASE"/>
    <property type="match status" value="1"/>
</dbReference>
<dbReference type="EC" id="2.7.13.3" evidence="2"/>
<dbReference type="EMBL" id="JBHSPH010000001">
    <property type="protein sequence ID" value="MFC5861336.1"/>
    <property type="molecule type" value="Genomic_DNA"/>
</dbReference>
<dbReference type="InterPro" id="IPR000595">
    <property type="entry name" value="cNMP-bd_dom"/>
</dbReference>
<dbReference type="CDD" id="cd00082">
    <property type="entry name" value="HisKA"/>
    <property type="match status" value="1"/>
</dbReference>
<dbReference type="PANTHER" id="PTHR43065">
    <property type="entry name" value="SENSOR HISTIDINE KINASE"/>
    <property type="match status" value="1"/>
</dbReference>
<gene>
    <name evidence="6" type="ORF">ACFPT7_03435</name>
</gene>
<dbReference type="PROSITE" id="PS50109">
    <property type="entry name" value="HIS_KIN"/>
    <property type="match status" value="1"/>
</dbReference>
<dbReference type="InterPro" id="IPR036890">
    <property type="entry name" value="HATPase_C_sf"/>
</dbReference>
<dbReference type="SMART" id="SM00387">
    <property type="entry name" value="HATPase_c"/>
    <property type="match status" value="1"/>
</dbReference>
<evidence type="ECO:0000259" key="4">
    <source>
        <dbReference type="PROSITE" id="PS50042"/>
    </source>
</evidence>
<organism evidence="6 7">
    <name type="scientific">Acidicapsa dinghuensis</name>
    <dbReference type="NCBI Taxonomy" id="2218256"/>
    <lineage>
        <taxon>Bacteria</taxon>
        <taxon>Pseudomonadati</taxon>
        <taxon>Acidobacteriota</taxon>
        <taxon>Terriglobia</taxon>
        <taxon>Terriglobales</taxon>
        <taxon>Acidobacteriaceae</taxon>
        <taxon>Acidicapsa</taxon>
    </lineage>
</organism>
<evidence type="ECO:0000256" key="3">
    <source>
        <dbReference type="ARBA" id="ARBA00022553"/>
    </source>
</evidence>
<comment type="catalytic activity">
    <reaction evidence="1">
        <text>ATP + protein L-histidine = ADP + protein N-phospho-L-histidine.</text>
        <dbReference type="EC" id="2.7.13.3"/>
    </reaction>
</comment>
<protein>
    <recommendedName>
        <fullName evidence="2">histidine kinase</fullName>
        <ecNumber evidence="2">2.7.13.3</ecNumber>
    </recommendedName>
</protein>
<keyword evidence="6" id="KW-0808">Transferase</keyword>
<evidence type="ECO:0000259" key="5">
    <source>
        <dbReference type="PROSITE" id="PS50109"/>
    </source>
</evidence>
<dbReference type="Pfam" id="PF02518">
    <property type="entry name" value="HATPase_c"/>
    <property type="match status" value="1"/>
</dbReference>
<dbReference type="InterPro" id="IPR005467">
    <property type="entry name" value="His_kinase_dom"/>
</dbReference>
<keyword evidence="6" id="KW-0418">Kinase</keyword>
<dbReference type="SUPFAM" id="SSF55874">
    <property type="entry name" value="ATPase domain of HSP90 chaperone/DNA topoisomerase II/histidine kinase"/>
    <property type="match status" value="1"/>
</dbReference>
<reference evidence="7" key="1">
    <citation type="journal article" date="2019" name="Int. J. Syst. Evol. Microbiol.">
        <title>The Global Catalogue of Microorganisms (GCM) 10K type strain sequencing project: providing services to taxonomists for standard genome sequencing and annotation.</title>
        <authorList>
            <consortium name="The Broad Institute Genomics Platform"/>
            <consortium name="The Broad Institute Genome Sequencing Center for Infectious Disease"/>
            <person name="Wu L."/>
            <person name="Ma J."/>
        </authorList>
    </citation>
    <scope>NUCLEOTIDE SEQUENCE [LARGE SCALE GENOMIC DNA]</scope>
    <source>
        <strain evidence="7">JCM 4087</strain>
    </source>
</reference>
<dbReference type="CDD" id="cd00038">
    <property type="entry name" value="CAP_ED"/>
    <property type="match status" value="1"/>
</dbReference>
<feature type="domain" description="Cyclic nucleotide-binding" evidence="4">
    <location>
        <begin position="15"/>
        <end position="134"/>
    </location>
</feature>
<dbReference type="PROSITE" id="PS50042">
    <property type="entry name" value="CNMP_BINDING_3"/>
    <property type="match status" value="1"/>
</dbReference>
<evidence type="ECO:0000313" key="7">
    <source>
        <dbReference type="Proteomes" id="UP001596091"/>
    </source>
</evidence>